<sequence length="74" mass="8979">MKIGFNPTAEQVRSFFCFVHRDANSYRHTEVRLSVFHSTRTIREPIYNNIETPFLIYSFFLQCRHMFHFLGFQT</sequence>
<name>A0ACB9CRS7_CICIN</name>
<keyword evidence="2" id="KW-1185">Reference proteome</keyword>
<reference evidence="2" key="1">
    <citation type="journal article" date="2022" name="Mol. Ecol. Resour.">
        <title>The genomes of chicory, endive, great burdock and yacon provide insights into Asteraceae palaeo-polyploidization history and plant inulin production.</title>
        <authorList>
            <person name="Fan W."/>
            <person name="Wang S."/>
            <person name="Wang H."/>
            <person name="Wang A."/>
            <person name="Jiang F."/>
            <person name="Liu H."/>
            <person name="Zhao H."/>
            <person name="Xu D."/>
            <person name="Zhang Y."/>
        </authorList>
    </citation>
    <scope>NUCLEOTIDE SEQUENCE [LARGE SCALE GENOMIC DNA]</scope>
    <source>
        <strain evidence="2">cv. Punajuju</strain>
    </source>
</reference>
<reference evidence="1 2" key="2">
    <citation type="journal article" date="2022" name="Mol. Ecol. Resour.">
        <title>The genomes of chicory, endive, great burdock and yacon provide insights into Asteraceae paleo-polyploidization history and plant inulin production.</title>
        <authorList>
            <person name="Fan W."/>
            <person name="Wang S."/>
            <person name="Wang H."/>
            <person name="Wang A."/>
            <person name="Jiang F."/>
            <person name="Liu H."/>
            <person name="Zhao H."/>
            <person name="Xu D."/>
            <person name="Zhang Y."/>
        </authorList>
    </citation>
    <scope>NUCLEOTIDE SEQUENCE [LARGE SCALE GENOMIC DNA]</scope>
    <source>
        <strain evidence="2">cv. Punajuju</strain>
        <tissue evidence="1">Leaves</tissue>
    </source>
</reference>
<accession>A0ACB9CRS7</accession>
<evidence type="ECO:0000313" key="2">
    <source>
        <dbReference type="Proteomes" id="UP001055811"/>
    </source>
</evidence>
<proteinExistence type="predicted"/>
<dbReference type="EMBL" id="CM042013">
    <property type="protein sequence ID" value="KAI3736782.1"/>
    <property type="molecule type" value="Genomic_DNA"/>
</dbReference>
<evidence type="ECO:0000313" key="1">
    <source>
        <dbReference type="EMBL" id="KAI3736782.1"/>
    </source>
</evidence>
<comment type="caution">
    <text evidence="1">The sequence shown here is derived from an EMBL/GenBank/DDBJ whole genome shotgun (WGS) entry which is preliminary data.</text>
</comment>
<gene>
    <name evidence="1" type="ORF">L2E82_26769</name>
</gene>
<dbReference type="Proteomes" id="UP001055811">
    <property type="component" value="Linkage Group LG05"/>
</dbReference>
<organism evidence="1 2">
    <name type="scientific">Cichorium intybus</name>
    <name type="common">Chicory</name>
    <dbReference type="NCBI Taxonomy" id="13427"/>
    <lineage>
        <taxon>Eukaryota</taxon>
        <taxon>Viridiplantae</taxon>
        <taxon>Streptophyta</taxon>
        <taxon>Embryophyta</taxon>
        <taxon>Tracheophyta</taxon>
        <taxon>Spermatophyta</taxon>
        <taxon>Magnoliopsida</taxon>
        <taxon>eudicotyledons</taxon>
        <taxon>Gunneridae</taxon>
        <taxon>Pentapetalae</taxon>
        <taxon>asterids</taxon>
        <taxon>campanulids</taxon>
        <taxon>Asterales</taxon>
        <taxon>Asteraceae</taxon>
        <taxon>Cichorioideae</taxon>
        <taxon>Cichorieae</taxon>
        <taxon>Cichoriinae</taxon>
        <taxon>Cichorium</taxon>
    </lineage>
</organism>
<protein>
    <submittedName>
        <fullName evidence="1">Uncharacterized protein</fullName>
    </submittedName>
</protein>